<sequence>MVLFSKFICLIAIPTELVLVLHLATASNSATDTAPKDYFDHSGTSVQDIAHSSTTLDVEDTDDDEFNFNSIVLDGEEYPKFFIRARSIRDRYVVVFKEDATADQIATHYSWMNREISMHGHKLRQRIFRRFDNVIHAYSGRFLRPFAFMIAMRPEVDFVESDIVMHMSDVQYDAGYNLARLSHREIVKHETDNIFMYDENPGLGVTIYVLDTGIMVDHEEFQPDRATFVNMVLLSSSKDRAGHGTHVAGTAVGNTFGVAKCANVVGVKVLNDLGSGSASSIISGIQYVADQHAENGGPSVINLSLGGNLSQSLNRAVRNAVSQGIHVVTAAGNNNGANACNVSPASDPSVLTVGASDEHDRVASFSNVGPCVDIFAPGANVRSSWITHSRASRLMSGTSMATPLVAGLTAYLVAKDPDASVFEIQQQVIDLATRNALTGVPESPSGTPNLIAFNGYDDTLFEEDIPEEE</sequence>
<reference evidence="2" key="1">
    <citation type="journal article" date="2024" name="Front. Bioeng. Biotechnol.">
        <title>Genome-scale model development and genomic sequencing of the oleaginous clade Lipomyces.</title>
        <authorList>
            <person name="Czajka J.J."/>
            <person name="Han Y."/>
            <person name="Kim J."/>
            <person name="Mondo S.J."/>
            <person name="Hofstad B.A."/>
            <person name="Robles A."/>
            <person name="Haridas S."/>
            <person name="Riley R."/>
            <person name="LaButti K."/>
            <person name="Pangilinan J."/>
            <person name="Andreopoulos W."/>
            <person name="Lipzen A."/>
            <person name="Yan J."/>
            <person name="Wang M."/>
            <person name="Ng V."/>
            <person name="Grigoriev I.V."/>
            <person name="Spatafora J.W."/>
            <person name="Magnuson J.K."/>
            <person name="Baker S.E."/>
            <person name="Pomraning K.R."/>
        </authorList>
    </citation>
    <scope>NUCLEOTIDE SEQUENCE [LARGE SCALE GENOMIC DNA]</scope>
    <source>
        <strain evidence="2">CBS 7786</strain>
    </source>
</reference>
<evidence type="ECO:0000313" key="1">
    <source>
        <dbReference type="EMBL" id="KAK9241292.1"/>
    </source>
</evidence>
<dbReference type="EMBL" id="MU971335">
    <property type="protein sequence ID" value="KAK9241292.1"/>
    <property type="molecule type" value="Genomic_DNA"/>
</dbReference>
<accession>A0ACC3TBK4</accession>
<keyword evidence="2" id="KW-1185">Reference proteome</keyword>
<comment type="caution">
    <text evidence="1">The sequence shown here is derived from an EMBL/GenBank/DDBJ whole genome shotgun (WGS) entry which is preliminary data.</text>
</comment>
<gene>
    <name evidence="1" type="ORF">V1525DRAFT_368364</name>
</gene>
<protein>
    <submittedName>
        <fullName evidence="1">Peptidase S8/S53 domain-containing protein</fullName>
    </submittedName>
</protein>
<organism evidence="1 2">
    <name type="scientific">Lipomyces kononenkoae</name>
    <name type="common">Yeast</name>
    <dbReference type="NCBI Taxonomy" id="34357"/>
    <lineage>
        <taxon>Eukaryota</taxon>
        <taxon>Fungi</taxon>
        <taxon>Dikarya</taxon>
        <taxon>Ascomycota</taxon>
        <taxon>Saccharomycotina</taxon>
        <taxon>Lipomycetes</taxon>
        <taxon>Lipomycetales</taxon>
        <taxon>Lipomycetaceae</taxon>
        <taxon>Lipomyces</taxon>
    </lineage>
</organism>
<name>A0ACC3TBK4_LIPKO</name>
<evidence type="ECO:0000313" key="2">
    <source>
        <dbReference type="Proteomes" id="UP001433508"/>
    </source>
</evidence>
<proteinExistence type="predicted"/>
<dbReference type="Proteomes" id="UP001433508">
    <property type="component" value="Unassembled WGS sequence"/>
</dbReference>